<dbReference type="AlphaFoldDB" id="A0A4Z2G0D0"/>
<evidence type="ECO:0000313" key="2">
    <source>
        <dbReference type="EMBL" id="TNN46555.1"/>
    </source>
</evidence>
<sequence>MPRPLPSPAQHLSNQKRARWRMTEYLKDLGGSCDSIERSACRLGEERGGEERRRQESEVKISTVYPFMSTHPDPQTPKGPQDPQGTTRPPRDHKTPQDPQGTTRDHEVRQKT</sequence>
<feature type="compositionally biased region" description="Basic and acidic residues" evidence="1">
    <location>
        <begin position="103"/>
        <end position="112"/>
    </location>
</feature>
<evidence type="ECO:0000256" key="1">
    <source>
        <dbReference type="SAM" id="MobiDB-lite"/>
    </source>
</evidence>
<dbReference type="EMBL" id="SRLO01000783">
    <property type="protein sequence ID" value="TNN46555.1"/>
    <property type="molecule type" value="Genomic_DNA"/>
</dbReference>
<feature type="compositionally biased region" description="Basic and acidic residues" evidence="1">
    <location>
        <begin position="35"/>
        <end position="59"/>
    </location>
</feature>
<proteinExistence type="predicted"/>
<reference evidence="2 3" key="1">
    <citation type="submission" date="2019-03" db="EMBL/GenBank/DDBJ databases">
        <title>First draft genome of Liparis tanakae, snailfish: a comprehensive survey of snailfish specific genes.</title>
        <authorList>
            <person name="Kim W."/>
            <person name="Song I."/>
            <person name="Jeong J.-H."/>
            <person name="Kim D."/>
            <person name="Kim S."/>
            <person name="Ryu S."/>
            <person name="Song J.Y."/>
            <person name="Lee S.K."/>
        </authorList>
    </citation>
    <scope>NUCLEOTIDE SEQUENCE [LARGE SCALE GENOMIC DNA]</scope>
    <source>
        <tissue evidence="2">Muscle</tissue>
    </source>
</reference>
<organism evidence="2 3">
    <name type="scientific">Liparis tanakae</name>
    <name type="common">Tanaka's snailfish</name>
    <dbReference type="NCBI Taxonomy" id="230148"/>
    <lineage>
        <taxon>Eukaryota</taxon>
        <taxon>Metazoa</taxon>
        <taxon>Chordata</taxon>
        <taxon>Craniata</taxon>
        <taxon>Vertebrata</taxon>
        <taxon>Euteleostomi</taxon>
        <taxon>Actinopterygii</taxon>
        <taxon>Neopterygii</taxon>
        <taxon>Teleostei</taxon>
        <taxon>Neoteleostei</taxon>
        <taxon>Acanthomorphata</taxon>
        <taxon>Eupercaria</taxon>
        <taxon>Perciformes</taxon>
        <taxon>Cottioidei</taxon>
        <taxon>Cottales</taxon>
        <taxon>Liparidae</taxon>
        <taxon>Liparis</taxon>
    </lineage>
</organism>
<comment type="caution">
    <text evidence="2">The sequence shown here is derived from an EMBL/GenBank/DDBJ whole genome shotgun (WGS) entry which is preliminary data.</text>
</comment>
<dbReference type="Proteomes" id="UP000314294">
    <property type="component" value="Unassembled WGS sequence"/>
</dbReference>
<accession>A0A4Z2G0D0</accession>
<name>A0A4Z2G0D0_9TELE</name>
<feature type="region of interest" description="Disordered" evidence="1">
    <location>
        <begin position="32"/>
        <end position="112"/>
    </location>
</feature>
<evidence type="ECO:0000313" key="3">
    <source>
        <dbReference type="Proteomes" id="UP000314294"/>
    </source>
</evidence>
<protein>
    <submittedName>
        <fullName evidence="2">Uncharacterized protein</fullName>
    </submittedName>
</protein>
<gene>
    <name evidence="2" type="ORF">EYF80_043229</name>
</gene>
<keyword evidence="3" id="KW-1185">Reference proteome</keyword>